<comment type="caution">
    <text evidence="6">The sequence shown here is derived from an EMBL/GenBank/DDBJ whole genome shotgun (WGS) entry which is preliminary data.</text>
</comment>
<gene>
    <name evidence="6" type="ORF">P775_18750</name>
</gene>
<sequence>MTLAAGAAYANPVAPGDVSFSDTGAIAESLTGTPGDAASGAKVLADRGAGNCVACHKISSLDAAFQGTVGPSLDGVGDRWDSAQLRGLVANAKHTFPGTIMPSFYKTAGYIRPGDEFSGKAAKGDLQPLLSAEQVEDVVAFLTTLKQQ</sequence>
<keyword evidence="1 4" id="KW-0349">Heme</keyword>
<name>A0A2G8RAP9_9RHOB</name>
<dbReference type="GO" id="GO:0009055">
    <property type="term" value="F:electron transfer activity"/>
    <property type="evidence" value="ECO:0007669"/>
    <property type="project" value="InterPro"/>
</dbReference>
<evidence type="ECO:0000313" key="6">
    <source>
        <dbReference type="EMBL" id="PIL18612.1"/>
    </source>
</evidence>
<evidence type="ECO:0000256" key="4">
    <source>
        <dbReference type="PROSITE-ProRule" id="PRU00433"/>
    </source>
</evidence>
<dbReference type="GO" id="GO:0020037">
    <property type="term" value="F:heme binding"/>
    <property type="evidence" value="ECO:0007669"/>
    <property type="project" value="InterPro"/>
</dbReference>
<dbReference type="InterPro" id="IPR030999">
    <property type="entry name" value="Thiosulf_SoxX"/>
</dbReference>
<evidence type="ECO:0000313" key="7">
    <source>
        <dbReference type="Proteomes" id="UP000231259"/>
    </source>
</evidence>
<dbReference type="InterPro" id="IPR036909">
    <property type="entry name" value="Cyt_c-like_dom_sf"/>
</dbReference>
<dbReference type="AlphaFoldDB" id="A0A2G8RAP9"/>
<organism evidence="6 7">
    <name type="scientific">Puniceibacterium antarcticum</name>
    <dbReference type="NCBI Taxonomy" id="1206336"/>
    <lineage>
        <taxon>Bacteria</taxon>
        <taxon>Pseudomonadati</taxon>
        <taxon>Pseudomonadota</taxon>
        <taxon>Alphaproteobacteria</taxon>
        <taxon>Rhodobacterales</taxon>
        <taxon>Paracoccaceae</taxon>
        <taxon>Puniceibacterium</taxon>
    </lineage>
</organism>
<feature type="domain" description="Cytochrome c" evidence="5">
    <location>
        <begin position="35"/>
        <end position="146"/>
    </location>
</feature>
<dbReference type="Gene3D" id="1.10.760.10">
    <property type="entry name" value="Cytochrome c-like domain"/>
    <property type="match status" value="1"/>
</dbReference>
<dbReference type="NCBIfam" id="TIGR04485">
    <property type="entry name" value="thiosulf_SoxX"/>
    <property type="match status" value="1"/>
</dbReference>
<evidence type="ECO:0000256" key="2">
    <source>
        <dbReference type="ARBA" id="ARBA00022723"/>
    </source>
</evidence>
<dbReference type="GO" id="GO:0046872">
    <property type="term" value="F:metal ion binding"/>
    <property type="evidence" value="ECO:0007669"/>
    <property type="project" value="UniProtKB-KW"/>
</dbReference>
<keyword evidence="2 4" id="KW-0479">Metal-binding</keyword>
<keyword evidence="7" id="KW-1185">Reference proteome</keyword>
<reference evidence="6 7" key="1">
    <citation type="submission" date="2013-09" db="EMBL/GenBank/DDBJ databases">
        <title>Genome sequencing of Phaeobacter antarcticus sp. nov. SM1211.</title>
        <authorList>
            <person name="Zhang X.-Y."/>
            <person name="Liu C."/>
            <person name="Chen X.-L."/>
            <person name="Xie B.-B."/>
            <person name="Qin Q.-L."/>
            <person name="Rong J.-C."/>
            <person name="Zhang Y.-Z."/>
        </authorList>
    </citation>
    <scope>NUCLEOTIDE SEQUENCE [LARGE SCALE GENOMIC DNA]</scope>
    <source>
        <strain evidence="6 7">SM1211</strain>
    </source>
</reference>
<dbReference type="Proteomes" id="UP000231259">
    <property type="component" value="Unassembled WGS sequence"/>
</dbReference>
<proteinExistence type="predicted"/>
<accession>A0A2G8RAP9</accession>
<dbReference type="EMBL" id="AWWI01000121">
    <property type="protein sequence ID" value="PIL18612.1"/>
    <property type="molecule type" value="Genomic_DNA"/>
</dbReference>
<dbReference type="SUPFAM" id="SSF46626">
    <property type="entry name" value="Cytochrome c"/>
    <property type="match status" value="1"/>
</dbReference>
<evidence type="ECO:0000259" key="5">
    <source>
        <dbReference type="PROSITE" id="PS51007"/>
    </source>
</evidence>
<dbReference type="PROSITE" id="PS51007">
    <property type="entry name" value="CYTC"/>
    <property type="match status" value="1"/>
</dbReference>
<dbReference type="InterPro" id="IPR009056">
    <property type="entry name" value="Cyt_c-like_dom"/>
</dbReference>
<evidence type="ECO:0000256" key="3">
    <source>
        <dbReference type="ARBA" id="ARBA00023004"/>
    </source>
</evidence>
<keyword evidence="3 4" id="KW-0408">Iron</keyword>
<evidence type="ECO:0000256" key="1">
    <source>
        <dbReference type="ARBA" id="ARBA00022617"/>
    </source>
</evidence>
<protein>
    <recommendedName>
        <fullName evidence="5">Cytochrome c domain-containing protein</fullName>
    </recommendedName>
</protein>
<dbReference type="Pfam" id="PF00034">
    <property type="entry name" value="Cytochrom_C"/>
    <property type="match status" value="1"/>
</dbReference>